<proteinExistence type="predicted"/>
<accession>A0A2A3X685</accession>
<dbReference type="EMBL" id="NRGX01000001">
    <property type="protein sequence ID" value="PCC19704.1"/>
    <property type="molecule type" value="Genomic_DNA"/>
</dbReference>
<dbReference type="SUPFAM" id="SSF54593">
    <property type="entry name" value="Glyoxalase/Bleomycin resistance protein/Dihydroxybiphenyl dioxygenase"/>
    <property type="match status" value="1"/>
</dbReference>
<comment type="caution">
    <text evidence="2">The sequence shown here is derived from an EMBL/GenBank/DDBJ whole genome shotgun (WGS) entry which is preliminary data.</text>
</comment>
<name>A0A2A3X685_BREAU</name>
<organism evidence="2 3">
    <name type="scientific">Brevibacterium aurantiacum</name>
    <dbReference type="NCBI Taxonomy" id="273384"/>
    <lineage>
        <taxon>Bacteria</taxon>
        <taxon>Bacillati</taxon>
        <taxon>Actinomycetota</taxon>
        <taxon>Actinomycetes</taxon>
        <taxon>Micrococcales</taxon>
        <taxon>Brevibacteriaceae</taxon>
        <taxon>Brevibacterium</taxon>
    </lineage>
</organism>
<dbReference type="PANTHER" id="PTHR35908:SF1">
    <property type="entry name" value="CONSERVED PROTEIN"/>
    <property type="match status" value="1"/>
</dbReference>
<dbReference type="PANTHER" id="PTHR35908">
    <property type="entry name" value="HYPOTHETICAL FUSION PROTEIN"/>
    <property type="match status" value="1"/>
</dbReference>
<gene>
    <name evidence="2" type="ORF">CIK79_16225</name>
</gene>
<dbReference type="Gene3D" id="3.10.180.10">
    <property type="entry name" value="2,3-Dihydroxybiphenyl 1,2-Dioxygenase, domain 1"/>
    <property type="match status" value="1"/>
</dbReference>
<dbReference type="InterPro" id="IPR029068">
    <property type="entry name" value="Glyas_Bleomycin-R_OHBP_Dase"/>
</dbReference>
<evidence type="ECO:0000259" key="1">
    <source>
        <dbReference type="Pfam" id="PF18029"/>
    </source>
</evidence>
<dbReference type="Pfam" id="PF18029">
    <property type="entry name" value="Glyoxalase_6"/>
    <property type="match status" value="1"/>
</dbReference>
<sequence length="130" mass="14169">MASLSSLSITFDCKDVETQSLFWAELLQVDLDEGANEFVASIGGVHNGESTTPGMLFLKIEDRDEGKNPLHIDLDDPHYPADVERAVALGAEKVAGFAEYGIEWTTLTDPEGNVFDIGRKVPTDENEDPA</sequence>
<dbReference type="AlphaFoldDB" id="A0A2A3X685"/>
<reference evidence="2 3" key="1">
    <citation type="journal article" date="2017" name="Elife">
        <title>Extensive horizontal gene transfer in cheese-associated bacteria.</title>
        <authorList>
            <person name="Bonham K.S."/>
            <person name="Wolfe B.E."/>
            <person name="Dutton R.J."/>
        </authorList>
    </citation>
    <scope>NUCLEOTIDE SEQUENCE [LARGE SCALE GENOMIC DNA]</scope>
    <source>
        <strain evidence="2 3">JB5</strain>
    </source>
</reference>
<dbReference type="Proteomes" id="UP000218377">
    <property type="component" value="Unassembled WGS sequence"/>
</dbReference>
<evidence type="ECO:0000313" key="2">
    <source>
        <dbReference type="EMBL" id="PCC19704.1"/>
    </source>
</evidence>
<dbReference type="RefSeq" id="WP_096158637.1">
    <property type="nucleotide sequence ID" value="NZ_NRGX01000001.1"/>
</dbReference>
<evidence type="ECO:0000313" key="3">
    <source>
        <dbReference type="Proteomes" id="UP000218377"/>
    </source>
</evidence>
<feature type="domain" description="Glyoxalase-like" evidence="1">
    <location>
        <begin position="8"/>
        <end position="117"/>
    </location>
</feature>
<protein>
    <recommendedName>
        <fullName evidence="1">Glyoxalase-like domain-containing protein</fullName>
    </recommendedName>
</protein>
<dbReference type="InterPro" id="IPR041581">
    <property type="entry name" value="Glyoxalase_6"/>
</dbReference>